<keyword evidence="2" id="KW-1185">Reference proteome</keyword>
<dbReference type="EMBL" id="BOOY01000003">
    <property type="protein sequence ID" value="GIJ01251.1"/>
    <property type="molecule type" value="Genomic_DNA"/>
</dbReference>
<dbReference type="RefSeq" id="WP_203936581.1">
    <property type="nucleotide sequence ID" value="NZ_BAAAGJ010000005.1"/>
</dbReference>
<name>A0A8J3Y3Y5_9ACTN</name>
<evidence type="ECO:0000313" key="2">
    <source>
        <dbReference type="Proteomes" id="UP000652013"/>
    </source>
</evidence>
<comment type="caution">
    <text evidence="1">The sequence shown here is derived from an EMBL/GenBank/DDBJ whole genome shotgun (WGS) entry which is preliminary data.</text>
</comment>
<evidence type="ECO:0000313" key="1">
    <source>
        <dbReference type="EMBL" id="GIJ01251.1"/>
    </source>
</evidence>
<gene>
    <name evidence="1" type="ORF">Sya03_06030</name>
</gene>
<reference evidence="1" key="1">
    <citation type="submission" date="2021-01" db="EMBL/GenBank/DDBJ databases">
        <title>Whole genome shotgun sequence of Spirilliplanes yamanashiensis NBRC 15828.</title>
        <authorList>
            <person name="Komaki H."/>
            <person name="Tamura T."/>
        </authorList>
    </citation>
    <scope>NUCLEOTIDE SEQUENCE</scope>
    <source>
        <strain evidence="1">NBRC 15828</strain>
    </source>
</reference>
<organism evidence="1 2">
    <name type="scientific">Spirilliplanes yamanashiensis</name>
    <dbReference type="NCBI Taxonomy" id="42233"/>
    <lineage>
        <taxon>Bacteria</taxon>
        <taxon>Bacillati</taxon>
        <taxon>Actinomycetota</taxon>
        <taxon>Actinomycetes</taxon>
        <taxon>Micromonosporales</taxon>
        <taxon>Micromonosporaceae</taxon>
        <taxon>Spirilliplanes</taxon>
    </lineage>
</organism>
<sequence length="46" mass="4713">MVRGGAEPLGRLPGSVVRDDCRADGDTVVCPTVGATLSIWQVTAGE</sequence>
<dbReference type="AlphaFoldDB" id="A0A8J3Y3Y5"/>
<accession>A0A8J3Y3Y5</accession>
<dbReference type="Proteomes" id="UP000652013">
    <property type="component" value="Unassembled WGS sequence"/>
</dbReference>
<proteinExistence type="predicted"/>
<protein>
    <submittedName>
        <fullName evidence="1">Uncharacterized protein</fullName>
    </submittedName>
</protein>